<dbReference type="Proteomes" id="UP000032141">
    <property type="component" value="Unassembled WGS sequence"/>
</dbReference>
<accession>A0A0D2ZVI4</accession>
<evidence type="ECO:0000313" key="3">
    <source>
        <dbReference type="Proteomes" id="UP000032141"/>
    </source>
</evidence>
<feature type="chain" id="PRO_5012452538" evidence="1">
    <location>
        <begin position="16"/>
        <end position="132"/>
    </location>
</feature>
<evidence type="ECO:0000256" key="1">
    <source>
        <dbReference type="SAM" id="SignalP"/>
    </source>
</evidence>
<dbReference type="AlphaFoldDB" id="A0A0D2ZVI4"/>
<feature type="signal peptide" evidence="1">
    <location>
        <begin position="1"/>
        <end position="15"/>
    </location>
</feature>
<reference evidence="2" key="1">
    <citation type="journal article" date="2014" name="Genome Biol.">
        <title>Transcriptome and methylome profiling reveals relics of genome dominance in the mesopolyploid Brassica oleracea.</title>
        <authorList>
            <person name="Parkin I.A."/>
            <person name="Koh C."/>
            <person name="Tang H."/>
            <person name="Robinson S.J."/>
            <person name="Kagale S."/>
            <person name="Clarke W.E."/>
            <person name="Town C.D."/>
            <person name="Nixon J."/>
            <person name="Krishnakumar V."/>
            <person name="Bidwell S.L."/>
            <person name="Denoeud F."/>
            <person name="Belcram H."/>
            <person name="Links M.G."/>
            <person name="Just J."/>
            <person name="Clarke C."/>
            <person name="Bender T."/>
            <person name="Huebert T."/>
            <person name="Mason A.S."/>
            <person name="Pires J.C."/>
            <person name="Barker G."/>
            <person name="Moore J."/>
            <person name="Walley P.G."/>
            <person name="Manoli S."/>
            <person name="Batley J."/>
            <person name="Edwards D."/>
            <person name="Nelson M.N."/>
            <person name="Wang X."/>
            <person name="Paterson A.H."/>
            <person name="King G."/>
            <person name="Bancroft I."/>
            <person name="Chalhoub B."/>
            <person name="Sharpe A.G."/>
        </authorList>
    </citation>
    <scope>NUCLEOTIDE SEQUENCE [LARGE SCALE GENOMIC DNA]</scope>
    <source>
        <strain evidence="2">cv. TO1000</strain>
    </source>
</reference>
<dbReference type="EnsemblPlants" id="Bo01730s040.1">
    <property type="protein sequence ID" value="Bo01730s040.1"/>
    <property type="gene ID" value="Bo01730s040"/>
</dbReference>
<reference evidence="2" key="2">
    <citation type="submission" date="2015-06" db="UniProtKB">
        <authorList>
            <consortium name="EnsemblPlants"/>
        </authorList>
    </citation>
    <scope>IDENTIFICATION</scope>
</reference>
<keyword evidence="1" id="KW-0732">Signal</keyword>
<sequence>MVLLILMVAPTLLKAAKIAGDRRKLHSRRTFTETSRLPLSSSIRGKLISAGYTSLSSISSTDLAREAEAFEILKMANQVTGSSSLVNVYNTGRLLRFSRLPTLSIFPKFSPLSALMNSSNLGSSSKPAFRPS</sequence>
<proteinExistence type="predicted"/>
<protein>
    <submittedName>
        <fullName evidence="2">Uncharacterized protein</fullName>
    </submittedName>
</protein>
<dbReference type="STRING" id="109376.A0A0D2ZVI4"/>
<organism evidence="2 3">
    <name type="scientific">Brassica oleracea var. oleracea</name>
    <dbReference type="NCBI Taxonomy" id="109376"/>
    <lineage>
        <taxon>Eukaryota</taxon>
        <taxon>Viridiplantae</taxon>
        <taxon>Streptophyta</taxon>
        <taxon>Embryophyta</taxon>
        <taxon>Tracheophyta</taxon>
        <taxon>Spermatophyta</taxon>
        <taxon>Magnoliopsida</taxon>
        <taxon>eudicotyledons</taxon>
        <taxon>Gunneridae</taxon>
        <taxon>Pentapetalae</taxon>
        <taxon>rosids</taxon>
        <taxon>malvids</taxon>
        <taxon>Brassicales</taxon>
        <taxon>Brassicaceae</taxon>
        <taxon>Brassiceae</taxon>
        <taxon>Brassica</taxon>
    </lineage>
</organism>
<dbReference type="HOGENOM" id="CLU_1920017_0_0_1"/>
<keyword evidence="3" id="KW-1185">Reference proteome</keyword>
<evidence type="ECO:0000313" key="2">
    <source>
        <dbReference type="EnsemblPlants" id="Bo01730s040.1"/>
    </source>
</evidence>
<name>A0A0D2ZVI4_BRAOL</name>
<dbReference type="Gramene" id="Bo01730s040.1">
    <property type="protein sequence ID" value="Bo01730s040.1"/>
    <property type="gene ID" value="Bo01730s040"/>
</dbReference>